<name>A0A7S3PXV9_9STRA</name>
<evidence type="ECO:0000313" key="2">
    <source>
        <dbReference type="EMBL" id="CAE0459263.1"/>
    </source>
</evidence>
<dbReference type="SUPFAM" id="SSF53335">
    <property type="entry name" value="S-adenosyl-L-methionine-dependent methyltransferases"/>
    <property type="match status" value="1"/>
</dbReference>
<dbReference type="PANTHER" id="PTHR43036">
    <property type="entry name" value="OSJNBB0011N17.9 PROTEIN"/>
    <property type="match status" value="1"/>
</dbReference>
<sequence length="357" mass="39780">MMKVDGIVLGYAFVSSLVSAAGAFTTVNLQIRNNLQHLSRTACTVLPTGDDHIIEPSDFQDQHREHQDNSKRNLLKFLANGVGASVVLPSFVSPALAMYTDPNSKILLPSEGEIQSSLPTTWDKDDNPFVDLDKSSFSRLDETPDTKFYQDPRFTEHVDEQAVQSMTNFIASNDVLKENDSVLDMCSSWTSHISPSTKAKYNLERVAGLGMNEEELKSNSILNNDYTTVDLNTKPDVKLPYDDESFNVVLCQLSIDYLIHPLNIMREVGRILKPGGKVIIIFSNRLFLQKAVGLWTGKDDVDHVYTVASYLNYCQDGLFTKIMARDLSVREKKKGRGGERMVVGDPLYAVIGEKASS</sequence>
<evidence type="ECO:0000259" key="1">
    <source>
        <dbReference type="Pfam" id="PF08241"/>
    </source>
</evidence>
<dbReference type="PANTHER" id="PTHR43036:SF2">
    <property type="entry name" value="OS04G0481300 PROTEIN"/>
    <property type="match status" value="1"/>
</dbReference>
<dbReference type="InterPro" id="IPR029063">
    <property type="entry name" value="SAM-dependent_MTases_sf"/>
</dbReference>
<proteinExistence type="predicted"/>
<dbReference type="Pfam" id="PF08241">
    <property type="entry name" value="Methyltransf_11"/>
    <property type="match status" value="1"/>
</dbReference>
<gene>
    <name evidence="2" type="ORF">CDEB00056_LOCUS4104</name>
</gene>
<dbReference type="AlphaFoldDB" id="A0A7S3PXV9"/>
<accession>A0A7S3PXV9</accession>
<dbReference type="Gene3D" id="3.40.50.150">
    <property type="entry name" value="Vaccinia Virus protein VP39"/>
    <property type="match status" value="1"/>
</dbReference>
<organism evidence="2">
    <name type="scientific">Chaetoceros debilis</name>
    <dbReference type="NCBI Taxonomy" id="122233"/>
    <lineage>
        <taxon>Eukaryota</taxon>
        <taxon>Sar</taxon>
        <taxon>Stramenopiles</taxon>
        <taxon>Ochrophyta</taxon>
        <taxon>Bacillariophyta</taxon>
        <taxon>Coscinodiscophyceae</taxon>
        <taxon>Chaetocerotophycidae</taxon>
        <taxon>Chaetocerotales</taxon>
        <taxon>Chaetocerotaceae</taxon>
        <taxon>Chaetoceros</taxon>
    </lineage>
</organism>
<dbReference type="InterPro" id="IPR013216">
    <property type="entry name" value="Methyltransf_11"/>
</dbReference>
<feature type="domain" description="Methyltransferase type 11" evidence="1">
    <location>
        <begin position="202"/>
        <end position="280"/>
    </location>
</feature>
<reference evidence="2" key="1">
    <citation type="submission" date="2021-01" db="EMBL/GenBank/DDBJ databases">
        <authorList>
            <person name="Corre E."/>
            <person name="Pelletier E."/>
            <person name="Niang G."/>
            <person name="Scheremetjew M."/>
            <person name="Finn R."/>
            <person name="Kale V."/>
            <person name="Holt S."/>
            <person name="Cochrane G."/>
            <person name="Meng A."/>
            <person name="Brown T."/>
            <person name="Cohen L."/>
        </authorList>
    </citation>
    <scope>NUCLEOTIDE SEQUENCE</scope>
    <source>
        <strain evidence="2">MM31A-1</strain>
    </source>
</reference>
<protein>
    <recommendedName>
        <fullName evidence="1">Methyltransferase type 11 domain-containing protein</fullName>
    </recommendedName>
</protein>
<dbReference type="CDD" id="cd02440">
    <property type="entry name" value="AdoMet_MTases"/>
    <property type="match status" value="1"/>
</dbReference>
<dbReference type="EMBL" id="HBIO01005740">
    <property type="protein sequence ID" value="CAE0459263.1"/>
    <property type="molecule type" value="Transcribed_RNA"/>
</dbReference>
<dbReference type="GO" id="GO:0008757">
    <property type="term" value="F:S-adenosylmethionine-dependent methyltransferase activity"/>
    <property type="evidence" value="ECO:0007669"/>
    <property type="project" value="InterPro"/>
</dbReference>